<dbReference type="EMBL" id="JANKHO010000936">
    <property type="protein sequence ID" value="KAJ3504997.1"/>
    <property type="molecule type" value="Genomic_DNA"/>
</dbReference>
<sequence length="277" mass="31210">MGEKHQVFLIARIVPDGKPSEARYCCIAALHHQWTYGCLALKAVARFIALVKQKDNLEIIHDEIRSVNELYGSLEPQQKLPRVLCPYLQFLACVAWCVHFSAEPYEAMYAPDSIILPASMASFDGGKSYTVSAELEDEEEDTDEGRQGNSIEAQVQSALRPRESLPLISTDVLEDVWPSDYRTVQKRGRAHSSVTPADVDADVAALDIDKTLSEPFGVVRMKEYLLAQDRIEDNLIYLFTKIIELETKNGQIVTSLSIVSSMNKSARFYYRIRTSRS</sequence>
<evidence type="ECO:0000256" key="1">
    <source>
        <dbReference type="SAM" id="MobiDB-lite"/>
    </source>
</evidence>
<feature type="region of interest" description="Disordered" evidence="1">
    <location>
        <begin position="134"/>
        <end position="157"/>
    </location>
</feature>
<dbReference type="Proteomes" id="UP001148786">
    <property type="component" value="Unassembled WGS sequence"/>
</dbReference>
<name>A0A9W8JWE4_9AGAR</name>
<gene>
    <name evidence="2" type="ORF">NLJ89_g7647</name>
</gene>
<feature type="compositionally biased region" description="Polar residues" evidence="1">
    <location>
        <begin position="147"/>
        <end position="157"/>
    </location>
</feature>
<dbReference type="OrthoDB" id="3515175at2759"/>
<accession>A0A9W8JWE4</accession>
<comment type="caution">
    <text evidence="2">The sequence shown here is derived from an EMBL/GenBank/DDBJ whole genome shotgun (WGS) entry which is preliminary data.</text>
</comment>
<feature type="compositionally biased region" description="Acidic residues" evidence="1">
    <location>
        <begin position="134"/>
        <end position="143"/>
    </location>
</feature>
<protein>
    <submittedName>
        <fullName evidence="2">Uncharacterized protein</fullName>
    </submittedName>
</protein>
<reference evidence="2" key="1">
    <citation type="submission" date="2022-07" db="EMBL/GenBank/DDBJ databases">
        <title>Genome Sequence of Agrocybe chaxingu.</title>
        <authorList>
            <person name="Buettner E."/>
        </authorList>
    </citation>
    <scope>NUCLEOTIDE SEQUENCE</scope>
    <source>
        <strain evidence="2">MP-N11</strain>
    </source>
</reference>
<proteinExistence type="predicted"/>
<evidence type="ECO:0000313" key="2">
    <source>
        <dbReference type="EMBL" id="KAJ3504997.1"/>
    </source>
</evidence>
<keyword evidence="3" id="KW-1185">Reference proteome</keyword>
<evidence type="ECO:0000313" key="3">
    <source>
        <dbReference type="Proteomes" id="UP001148786"/>
    </source>
</evidence>
<dbReference type="AlphaFoldDB" id="A0A9W8JWE4"/>
<organism evidence="2 3">
    <name type="scientific">Agrocybe chaxingu</name>
    <dbReference type="NCBI Taxonomy" id="84603"/>
    <lineage>
        <taxon>Eukaryota</taxon>
        <taxon>Fungi</taxon>
        <taxon>Dikarya</taxon>
        <taxon>Basidiomycota</taxon>
        <taxon>Agaricomycotina</taxon>
        <taxon>Agaricomycetes</taxon>
        <taxon>Agaricomycetidae</taxon>
        <taxon>Agaricales</taxon>
        <taxon>Agaricineae</taxon>
        <taxon>Strophariaceae</taxon>
        <taxon>Agrocybe</taxon>
    </lineage>
</organism>